<evidence type="ECO:0000256" key="3">
    <source>
        <dbReference type="ARBA" id="ARBA00022643"/>
    </source>
</evidence>
<protein>
    <submittedName>
        <fullName evidence="6">Flavin reductase</fullName>
    </submittedName>
</protein>
<name>A0A7H9ALG3_9FLAO</name>
<keyword evidence="3" id="KW-0288">FMN</keyword>
<dbReference type="Pfam" id="PF01613">
    <property type="entry name" value="Flavin_Reduct"/>
    <property type="match status" value="1"/>
</dbReference>
<dbReference type="Proteomes" id="UP000509302">
    <property type="component" value="Chromosome"/>
</dbReference>
<dbReference type="SUPFAM" id="SSF50475">
    <property type="entry name" value="FMN-binding split barrel"/>
    <property type="match status" value="1"/>
</dbReference>
<gene>
    <name evidence="6" type="ORF">HYG79_02755</name>
</gene>
<evidence type="ECO:0000256" key="1">
    <source>
        <dbReference type="ARBA" id="ARBA00001917"/>
    </source>
</evidence>
<evidence type="ECO:0000256" key="4">
    <source>
        <dbReference type="ARBA" id="ARBA00038054"/>
    </source>
</evidence>
<organism evidence="6 7">
    <name type="scientific">Costertonia aggregata</name>
    <dbReference type="NCBI Taxonomy" id="343403"/>
    <lineage>
        <taxon>Bacteria</taxon>
        <taxon>Pseudomonadati</taxon>
        <taxon>Bacteroidota</taxon>
        <taxon>Flavobacteriia</taxon>
        <taxon>Flavobacteriales</taxon>
        <taxon>Flavobacteriaceae</taxon>
        <taxon>Costertonia</taxon>
    </lineage>
</organism>
<dbReference type="InterPro" id="IPR002563">
    <property type="entry name" value="Flavin_Rdtase-like_dom"/>
</dbReference>
<dbReference type="GO" id="GO:0010181">
    <property type="term" value="F:FMN binding"/>
    <property type="evidence" value="ECO:0007669"/>
    <property type="project" value="InterPro"/>
</dbReference>
<comment type="cofactor">
    <cofactor evidence="1">
        <name>FMN</name>
        <dbReference type="ChEBI" id="CHEBI:58210"/>
    </cofactor>
</comment>
<proteinExistence type="inferred from homology"/>
<dbReference type="RefSeq" id="WP_179240641.1">
    <property type="nucleotide sequence ID" value="NZ_CP058595.1"/>
</dbReference>
<evidence type="ECO:0000259" key="5">
    <source>
        <dbReference type="Pfam" id="PF01613"/>
    </source>
</evidence>
<evidence type="ECO:0000313" key="6">
    <source>
        <dbReference type="EMBL" id="QLG44306.1"/>
    </source>
</evidence>
<keyword evidence="7" id="KW-1185">Reference proteome</keyword>
<keyword evidence="2" id="KW-0285">Flavoprotein</keyword>
<accession>A0A7H9ALG3</accession>
<dbReference type="PANTHER" id="PTHR33798:SF5">
    <property type="entry name" value="FLAVIN REDUCTASE LIKE DOMAIN-CONTAINING PROTEIN"/>
    <property type="match status" value="1"/>
</dbReference>
<dbReference type="KEGG" id="cagg:HYG79_02755"/>
<feature type="domain" description="Flavin reductase like" evidence="5">
    <location>
        <begin position="33"/>
        <end position="168"/>
    </location>
</feature>
<dbReference type="EMBL" id="CP058595">
    <property type="protein sequence ID" value="QLG44306.1"/>
    <property type="molecule type" value="Genomic_DNA"/>
</dbReference>
<sequence length="214" mass="23779">MKHFSREIIDGLPSRFKANLVNSCTGYKSSNLLATKSKSGVSNIAIFNSVIHIGSNPPMLGFVLRPLTVRRNTYDNFKNTGYFTVNQVNTSILKDAHHTSAKYDAGVSEFSKTNLTEEYLDEFTAPYVKESNIKIGCSYLNEYEIKENGCLLIIGAIEHIYLPENMQHEDGWAQLDKAGTITAIGLDGYALPKLVDRFAYAKPDQETKSILNGA</sequence>
<dbReference type="PANTHER" id="PTHR33798">
    <property type="entry name" value="FLAVOPROTEIN OXYGENASE"/>
    <property type="match status" value="1"/>
</dbReference>
<evidence type="ECO:0000256" key="2">
    <source>
        <dbReference type="ARBA" id="ARBA00022630"/>
    </source>
</evidence>
<dbReference type="InterPro" id="IPR012349">
    <property type="entry name" value="Split_barrel_FMN-bd"/>
</dbReference>
<comment type="similarity">
    <text evidence="4">Belongs to the flavoredoxin family.</text>
</comment>
<evidence type="ECO:0000313" key="7">
    <source>
        <dbReference type="Proteomes" id="UP000509302"/>
    </source>
</evidence>
<dbReference type="GO" id="GO:0016646">
    <property type="term" value="F:oxidoreductase activity, acting on the CH-NH group of donors, NAD or NADP as acceptor"/>
    <property type="evidence" value="ECO:0007669"/>
    <property type="project" value="UniProtKB-ARBA"/>
</dbReference>
<dbReference type="Gene3D" id="2.30.110.10">
    <property type="entry name" value="Electron Transport, Fmn-binding Protein, Chain A"/>
    <property type="match status" value="1"/>
</dbReference>
<dbReference type="AlphaFoldDB" id="A0A7H9ALG3"/>
<reference evidence="6 7" key="1">
    <citation type="journal article" date="2006" name="Int. J. Syst. Evol. Microbiol.">
        <title>Costertonia aggregata gen. nov., sp. nov., a mesophilic marine bacterium of the family Flavobacteriaceae, isolated from a mature biofilm.</title>
        <authorList>
            <person name="Kwon K.K."/>
            <person name="Lee Y.K."/>
            <person name="Lee H.K."/>
        </authorList>
    </citation>
    <scope>NUCLEOTIDE SEQUENCE [LARGE SCALE GENOMIC DNA]</scope>
    <source>
        <strain evidence="6 7">KCCM 42265</strain>
    </source>
</reference>